<dbReference type="PANTHER" id="PTHR34001">
    <property type="entry name" value="BLL7405 PROTEIN"/>
    <property type="match status" value="1"/>
</dbReference>
<evidence type="ECO:0000256" key="4">
    <source>
        <dbReference type="ARBA" id="ARBA00023237"/>
    </source>
</evidence>
<dbReference type="Gene3D" id="2.40.160.20">
    <property type="match status" value="1"/>
</dbReference>
<dbReference type="RefSeq" id="WP_188721401.1">
    <property type="nucleotide sequence ID" value="NZ_BMIF01000007.1"/>
</dbReference>
<dbReference type="SUPFAM" id="SSF56925">
    <property type="entry name" value="OMPA-like"/>
    <property type="match status" value="1"/>
</dbReference>
<gene>
    <name evidence="8" type="ORF">GCM10011385_24990</name>
</gene>
<comment type="similarity">
    <text evidence="5">Belongs to the Omp25/RopB family.</text>
</comment>
<keyword evidence="3" id="KW-0472">Membrane</keyword>
<dbReference type="InterPro" id="IPR011250">
    <property type="entry name" value="OMP/PagP_B-barrel"/>
</dbReference>
<keyword evidence="4" id="KW-0998">Cell outer membrane</keyword>
<keyword evidence="9" id="KW-1185">Reference proteome</keyword>
<proteinExistence type="inferred from homology"/>
<feature type="signal peptide" evidence="6">
    <location>
        <begin position="1"/>
        <end position="20"/>
    </location>
</feature>
<dbReference type="Proteomes" id="UP000636264">
    <property type="component" value="Unassembled WGS sequence"/>
</dbReference>
<evidence type="ECO:0000256" key="3">
    <source>
        <dbReference type="ARBA" id="ARBA00023136"/>
    </source>
</evidence>
<accession>A0A916RUJ0</accession>
<comment type="subcellular location">
    <subcellularLocation>
        <location evidence="1">Cell outer membrane</location>
    </subcellularLocation>
</comment>
<comment type="caution">
    <text evidence="8">The sequence shown here is derived from an EMBL/GenBank/DDBJ whole genome shotgun (WGS) entry which is preliminary data.</text>
</comment>
<protein>
    <submittedName>
        <fullName evidence="8">Porin</fullName>
    </submittedName>
</protein>
<dbReference type="GO" id="GO:0009279">
    <property type="term" value="C:cell outer membrane"/>
    <property type="evidence" value="ECO:0007669"/>
    <property type="project" value="UniProtKB-SubCell"/>
</dbReference>
<dbReference type="AlphaFoldDB" id="A0A916RUJ0"/>
<evidence type="ECO:0000256" key="2">
    <source>
        <dbReference type="ARBA" id="ARBA00022729"/>
    </source>
</evidence>
<dbReference type="PANTHER" id="PTHR34001:SF3">
    <property type="entry name" value="BLL7405 PROTEIN"/>
    <property type="match status" value="1"/>
</dbReference>
<evidence type="ECO:0000256" key="6">
    <source>
        <dbReference type="SAM" id="SignalP"/>
    </source>
</evidence>
<evidence type="ECO:0000313" key="8">
    <source>
        <dbReference type="EMBL" id="GGA70178.1"/>
    </source>
</evidence>
<feature type="domain" description="Outer membrane protein beta-barrel" evidence="7">
    <location>
        <begin position="11"/>
        <end position="254"/>
    </location>
</feature>
<reference evidence="8" key="1">
    <citation type="journal article" date="2014" name="Int. J. Syst. Evol. Microbiol.">
        <title>Complete genome sequence of Corynebacterium casei LMG S-19264T (=DSM 44701T), isolated from a smear-ripened cheese.</title>
        <authorList>
            <consortium name="US DOE Joint Genome Institute (JGI-PGF)"/>
            <person name="Walter F."/>
            <person name="Albersmeier A."/>
            <person name="Kalinowski J."/>
            <person name="Ruckert C."/>
        </authorList>
    </citation>
    <scope>NUCLEOTIDE SEQUENCE</scope>
    <source>
        <strain evidence="8">CGMCC 1.15320</strain>
    </source>
</reference>
<evidence type="ECO:0000259" key="7">
    <source>
        <dbReference type="Pfam" id="PF13505"/>
    </source>
</evidence>
<sequence>MKIQLFAGALILASMGLAHAADPVVAIGEEAFSWDGSYIGANIGYGWGTSTIHDSEYNVYLPTFPPFSFDFDSKGMLGGLQFGHNWQRGNLVYGLEGDLGYLNLKGSGWPGLDPTGDPYDTYGITKGGWYAGLAARLGYASDHTLFYLKGGAVYSAGKFGYVDSCSSDFIDPPGCGPSLFDAWDRIGWGYQVGAGVEHALNNHWTVKLEYAYLDFGSSKPSDVVTGGGEYEGQLLHVDGDLSAHTIKLGINYKF</sequence>
<dbReference type="EMBL" id="BMIF01000007">
    <property type="protein sequence ID" value="GGA70178.1"/>
    <property type="molecule type" value="Genomic_DNA"/>
</dbReference>
<reference evidence="8" key="2">
    <citation type="submission" date="2020-09" db="EMBL/GenBank/DDBJ databases">
        <authorList>
            <person name="Sun Q."/>
            <person name="Zhou Y."/>
        </authorList>
    </citation>
    <scope>NUCLEOTIDE SEQUENCE</scope>
    <source>
        <strain evidence="8">CGMCC 1.15320</strain>
    </source>
</reference>
<dbReference type="InterPro" id="IPR027385">
    <property type="entry name" value="Beta-barrel_OMP"/>
</dbReference>
<keyword evidence="2 6" id="KW-0732">Signal</keyword>
<dbReference type="InterPro" id="IPR051692">
    <property type="entry name" value="OMP-like"/>
</dbReference>
<name>A0A916RUJ0_9HYPH</name>
<feature type="chain" id="PRO_5038081352" evidence="6">
    <location>
        <begin position="21"/>
        <end position="254"/>
    </location>
</feature>
<dbReference type="Pfam" id="PF13505">
    <property type="entry name" value="OMP_b-brl"/>
    <property type="match status" value="1"/>
</dbReference>
<evidence type="ECO:0000256" key="1">
    <source>
        <dbReference type="ARBA" id="ARBA00004442"/>
    </source>
</evidence>
<organism evidence="8 9">
    <name type="scientific">Nitratireductor aestuarii</name>
    <dbReference type="NCBI Taxonomy" id="1735103"/>
    <lineage>
        <taxon>Bacteria</taxon>
        <taxon>Pseudomonadati</taxon>
        <taxon>Pseudomonadota</taxon>
        <taxon>Alphaproteobacteria</taxon>
        <taxon>Hyphomicrobiales</taxon>
        <taxon>Phyllobacteriaceae</taxon>
        <taxon>Nitratireductor</taxon>
    </lineage>
</organism>
<evidence type="ECO:0000256" key="5">
    <source>
        <dbReference type="ARBA" id="ARBA00038306"/>
    </source>
</evidence>
<evidence type="ECO:0000313" key="9">
    <source>
        <dbReference type="Proteomes" id="UP000636264"/>
    </source>
</evidence>